<dbReference type="InterPro" id="IPR019587">
    <property type="entry name" value="Polyketide_cyclase/dehydratase"/>
</dbReference>
<keyword evidence="1" id="KW-0732">Signal</keyword>
<organism evidence="2 3">
    <name type="scientific">Crenothrix polyspora</name>
    <dbReference type="NCBI Taxonomy" id="360316"/>
    <lineage>
        <taxon>Bacteria</taxon>
        <taxon>Pseudomonadati</taxon>
        <taxon>Pseudomonadota</taxon>
        <taxon>Gammaproteobacteria</taxon>
        <taxon>Methylococcales</taxon>
        <taxon>Crenotrichaceae</taxon>
        <taxon>Crenothrix</taxon>
    </lineage>
</organism>
<evidence type="ECO:0008006" key="4">
    <source>
        <dbReference type="Google" id="ProtNLM"/>
    </source>
</evidence>
<dbReference type="Proteomes" id="UP000195667">
    <property type="component" value="Unassembled WGS sequence"/>
</dbReference>
<dbReference type="Pfam" id="PF10604">
    <property type="entry name" value="Polyketide_cyc2"/>
    <property type="match status" value="1"/>
</dbReference>
<dbReference type="CDD" id="cd07821">
    <property type="entry name" value="PYR_PYL_RCAR_like"/>
    <property type="match status" value="1"/>
</dbReference>
<protein>
    <recommendedName>
        <fullName evidence="4">MxaD protein</fullName>
    </recommendedName>
</protein>
<gene>
    <name evidence="2" type="ORF">CRENPOLYSF1_480031</name>
</gene>
<dbReference type="Gene3D" id="3.30.530.20">
    <property type="match status" value="1"/>
</dbReference>
<dbReference type="InterPro" id="IPR023393">
    <property type="entry name" value="START-like_dom_sf"/>
</dbReference>
<evidence type="ECO:0000313" key="2">
    <source>
        <dbReference type="EMBL" id="SJM93840.1"/>
    </source>
</evidence>
<dbReference type="SUPFAM" id="SSF55961">
    <property type="entry name" value="Bet v1-like"/>
    <property type="match status" value="1"/>
</dbReference>
<accession>A0A1R4HD93</accession>
<evidence type="ECO:0000256" key="1">
    <source>
        <dbReference type="SAM" id="SignalP"/>
    </source>
</evidence>
<keyword evidence="3" id="KW-1185">Reference proteome</keyword>
<evidence type="ECO:0000313" key="3">
    <source>
        <dbReference type="Proteomes" id="UP000195667"/>
    </source>
</evidence>
<dbReference type="PANTHER" id="PTHR39332">
    <property type="entry name" value="BLL4707 PROTEIN"/>
    <property type="match status" value="1"/>
</dbReference>
<sequence length="191" mass="20580">MKKNLLLLPALLLAASAVSAHGPVRQKADEKITINAPAAKVWGIIKDYGDMSWLPAVKNTTADKANTPGSIRVLTLQDGGSITEELKKYDADKMSYGYKITEMSSAKTITHAGAELKVPVLPVDNYTANIDVEAQGDTSVVTWHGAYYRAYTNNIDPKTNEPKDMNEDAANSAVKAVFTSGLANLKILAEK</sequence>
<reference evidence="3" key="1">
    <citation type="submission" date="2017-02" db="EMBL/GenBank/DDBJ databases">
        <authorList>
            <person name="Daims H."/>
        </authorList>
    </citation>
    <scope>NUCLEOTIDE SEQUENCE [LARGE SCALE GENOMIC DNA]</scope>
</reference>
<dbReference type="EMBL" id="FUKI01000124">
    <property type="protein sequence ID" value="SJM93840.1"/>
    <property type="molecule type" value="Genomic_DNA"/>
</dbReference>
<name>A0A1R4HD93_9GAMM</name>
<feature type="chain" id="PRO_5012390565" description="MxaD protein" evidence="1">
    <location>
        <begin position="21"/>
        <end position="191"/>
    </location>
</feature>
<dbReference type="OrthoDB" id="1364128at2"/>
<proteinExistence type="predicted"/>
<dbReference type="AlphaFoldDB" id="A0A1R4HD93"/>
<dbReference type="PANTHER" id="PTHR39332:SF7">
    <property type="entry name" value="SRPBCC FAMILY PROTEIN"/>
    <property type="match status" value="1"/>
</dbReference>
<dbReference type="RefSeq" id="WP_087144036.1">
    <property type="nucleotide sequence ID" value="NZ_FUKI01000124.1"/>
</dbReference>
<feature type="signal peptide" evidence="1">
    <location>
        <begin position="1"/>
        <end position="20"/>
    </location>
</feature>